<dbReference type="InterPro" id="IPR001680">
    <property type="entry name" value="WD40_rpt"/>
</dbReference>
<evidence type="ECO:0000259" key="5">
    <source>
        <dbReference type="Pfam" id="PF23635"/>
    </source>
</evidence>
<dbReference type="Pfam" id="PF00400">
    <property type="entry name" value="WD40"/>
    <property type="match status" value="2"/>
</dbReference>
<dbReference type="SUPFAM" id="SSF50978">
    <property type="entry name" value="WD40 repeat-like"/>
    <property type="match status" value="1"/>
</dbReference>
<evidence type="ECO:0000313" key="6">
    <source>
        <dbReference type="EnsemblPlants" id="AET5Gv21116500.2"/>
    </source>
</evidence>
<accession>A0A453MAU3</accession>
<feature type="repeat" description="WD" evidence="3">
    <location>
        <begin position="35"/>
        <end position="77"/>
    </location>
</feature>
<dbReference type="Gene3D" id="2.130.10.10">
    <property type="entry name" value="YVTN repeat-like/Quinoprotein amine dehydrogenase"/>
    <property type="match status" value="2"/>
</dbReference>
<evidence type="ECO:0000313" key="7">
    <source>
        <dbReference type="Proteomes" id="UP000015105"/>
    </source>
</evidence>
<dbReference type="SMART" id="SM00320">
    <property type="entry name" value="WD40"/>
    <property type="match status" value="5"/>
</dbReference>
<dbReference type="Pfam" id="PF23635">
    <property type="entry name" value="Beta-prop_AT5G49610-like"/>
    <property type="match status" value="1"/>
</dbReference>
<feature type="region of interest" description="Disordered" evidence="4">
    <location>
        <begin position="402"/>
        <end position="439"/>
    </location>
</feature>
<protein>
    <recommendedName>
        <fullName evidence="5">F-box protein AT5G49610-like beta-propeller domain-containing protein</fullName>
    </recommendedName>
</protein>
<dbReference type="STRING" id="200361.A0A453MAU3"/>
<dbReference type="PROSITE" id="PS50082">
    <property type="entry name" value="WD_REPEATS_2"/>
    <property type="match status" value="3"/>
</dbReference>
<reference evidence="6" key="3">
    <citation type="journal article" date="2017" name="Nature">
        <title>Genome sequence of the progenitor of the wheat D genome Aegilops tauschii.</title>
        <authorList>
            <person name="Luo M.C."/>
            <person name="Gu Y.Q."/>
            <person name="Puiu D."/>
            <person name="Wang H."/>
            <person name="Twardziok S.O."/>
            <person name="Deal K.R."/>
            <person name="Huo N."/>
            <person name="Zhu T."/>
            <person name="Wang L."/>
            <person name="Wang Y."/>
            <person name="McGuire P.E."/>
            <person name="Liu S."/>
            <person name="Long H."/>
            <person name="Ramasamy R.K."/>
            <person name="Rodriguez J.C."/>
            <person name="Van S.L."/>
            <person name="Yuan L."/>
            <person name="Wang Z."/>
            <person name="Xia Z."/>
            <person name="Xiao L."/>
            <person name="Anderson O.D."/>
            <person name="Ouyang S."/>
            <person name="Liang Y."/>
            <person name="Zimin A.V."/>
            <person name="Pertea G."/>
            <person name="Qi P."/>
            <person name="Bennetzen J.L."/>
            <person name="Dai X."/>
            <person name="Dawson M.W."/>
            <person name="Muller H.G."/>
            <person name="Kugler K."/>
            <person name="Rivarola-Duarte L."/>
            <person name="Spannagl M."/>
            <person name="Mayer K.F.X."/>
            <person name="Lu F.H."/>
            <person name="Bevan M.W."/>
            <person name="Leroy P."/>
            <person name="Li P."/>
            <person name="You F.M."/>
            <person name="Sun Q."/>
            <person name="Liu Z."/>
            <person name="Lyons E."/>
            <person name="Wicker T."/>
            <person name="Salzberg S.L."/>
            <person name="Devos K.M."/>
            <person name="Dvorak J."/>
        </authorList>
    </citation>
    <scope>NUCLEOTIDE SEQUENCE [LARGE SCALE GENOMIC DNA]</scope>
    <source>
        <strain evidence="6">cv. AL8/78</strain>
    </source>
</reference>
<dbReference type="Gramene" id="AET5Gv21116500.2">
    <property type="protein sequence ID" value="AET5Gv21116500.2"/>
    <property type="gene ID" value="AET5Gv21116500"/>
</dbReference>
<feature type="domain" description="F-box protein AT5G49610-like beta-propeller" evidence="5">
    <location>
        <begin position="571"/>
        <end position="845"/>
    </location>
</feature>
<reference evidence="7" key="2">
    <citation type="journal article" date="2017" name="Nat. Plants">
        <title>The Aegilops tauschii genome reveals multiple impacts of transposons.</title>
        <authorList>
            <person name="Zhao G."/>
            <person name="Zou C."/>
            <person name="Li K."/>
            <person name="Wang K."/>
            <person name="Li T."/>
            <person name="Gao L."/>
            <person name="Zhang X."/>
            <person name="Wang H."/>
            <person name="Yang Z."/>
            <person name="Liu X."/>
            <person name="Jiang W."/>
            <person name="Mao L."/>
            <person name="Kong X."/>
            <person name="Jiao Y."/>
            <person name="Jia J."/>
        </authorList>
    </citation>
    <scope>NUCLEOTIDE SEQUENCE [LARGE SCALE GENOMIC DNA]</scope>
    <source>
        <strain evidence="7">cv. AL8/78</strain>
    </source>
</reference>
<name>A0A453MAU3_AEGTS</name>
<dbReference type="GO" id="GO:0006355">
    <property type="term" value="P:regulation of DNA-templated transcription"/>
    <property type="evidence" value="ECO:0007669"/>
    <property type="project" value="InterPro"/>
</dbReference>
<evidence type="ECO:0000256" key="1">
    <source>
        <dbReference type="ARBA" id="ARBA00022574"/>
    </source>
</evidence>
<sequence length="857" mass="97026">QIAESGHLMEKLSPTGHIPQPSRSLDDLPMKVACTLSQGSNVTSMDFHPSRHTLLLVGSANGEFTLWEISMRERLVTKPFEIWDMQACSTQFQKGVMAKDSSMAVNRVTWSPDGDLIGVAFTKNLIHLHAYRHPNETYQFVEIEAHSGRVNDIVFSRSRKQLYVVTCGDDKLIKVWDMHGQKIYSFEGHEAPVYSICPHHIDQVKFIFSISLDGKMKTWLYEYLGTKLDFDIPGKWCGAILNSADGTRLFSCGTSKEGDTHLVEWNHEGSVEKSYSGFRKKPAGVAQGVVQFDTARNHILAAGEDNQIMFWDVDNTNMLTCIEAGGGLPSFSRLRFNKEGNLLAVDTVDSGFKILANTDGLRSLPAFGNVPSEVFRSPYEASEMKVSGPPIVASISPNIGQTDHLDTKYPAKPSQVNGSDPAFGSVDKKQRISEEKSDKAKPWELKEVQQFRADTMPETDQASKVSKVLDYDNLLREIIIRVGFPTTLVHAALVCKRWYHHASEPAFLRLFHERHPPRLLSFYLENRKDYNMASIHFIPMLPQPPELSTVIRTVQSYSWGFYHGAPANFRCSRKGRVIVSLYNLVNDNNFTSRVHSPLCPERGLVVVPPLPHIQIQDDYYYSMNDLLLVEEADGVSYFHVLLVANMQRTKYTVHVNMLRHGDGVWRTYLTFDRDQLLDPEWEPKAVLANNKIYIASTQNIIDFFDLTTSSISTVQLPHGVEYGDRDTMLAPADDASDVYLIHAKNLQLDIWLHKGDNWLLVDTISLRDMVANLRIPGCEVEDEPTAPLWINHVGSYAEFVFLEMGRCALHLDVKCRQLRKVYDMTEEELDLGDIHPLTMIWPPIFPALTDNLARFAF</sequence>
<keyword evidence="7" id="KW-1185">Reference proteome</keyword>
<dbReference type="PANTHER" id="PTHR44083:SF16">
    <property type="entry name" value="F-BOX DOMAIN-CONTAINING PROTEIN"/>
    <property type="match status" value="1"/>
</dbReference>
<dbReference type="SUPFAM" id="SSF81383">
    <property type="entry name" value="F-box domain"/>
    <property type="match status" value="1"/>
</dbReference>
<evidence type="ECO:0000256" key="4">
    <source>
        <dbReference type="SAM" id="MobiDB-lite"/>
    </source>
</evidence>
<dbReference type="PANTHER" id="PTHR44083">
    <property type="entry name" value="TOPLESS-RELATED PROTEIN 1-RELATED"/>
    <property type="match status" value="1"/>
</dbReference>
<dbReference type="PROSITE" id="PS00678">
    <property type="entry name" value="WD_REPEATS_1"/>
    <property type="match status" value="1"/>
</dbReference>
<dbReference type="InterPro" id="IPR036047">
    <property type="entry name" value="F-box-like_dom_sf"/>
</dbReference>
<reference evidence="6" key="5">
    <citation type="journal article" date="2021" name="G3 (Bethesda)">
        <title>Aegilops tauschii genome assembly Aet v5.0 features greater sequence contiguity and improved annotation.</title>
        <authorList>
            <person name="Wang L."/>
            <person name="Zhu T."/>
            <person name="Rodriguez J.C."/>
            <person name="Deal K.R."/>
            <person name="Dubcovsky J."/>
            <person name="McGuire P.E."/>
            <person name="Lux T."/>
            <person name="Spannagl M."/>
            <person name="Mayer K.F.X."/>
            <person name="Baldrich P."/>
            <person name="Meyers B.C."/>
            <person name="Huo N."/>
            <person name="Gu Y.Q."/>
            <person name="Zhou H."/>
            <person name="Devos K.M."/>
            <person name="Bennetzen J.L."/>
            <person name="Unver T."/>
            <person name="Budak H."/>
            <person name="Gulick P.J."/>
            <person name="Galiba G."/>
            <person name="Kalapos B."/>
            <person name="Nelson D.R."/>
            <person name="Li P."/>
            <person name="You F.M."/>
            <person name="Luo M.C."/>
            <person name="Dvorak J."/>
        </authorList>
    </citation>
    <scope>NUCLEOTIDE SEQUENCE [LARGE SCALE GENOMIC DNA]</scope>
    <source>
        <strain evidence="6">cv. AL8/78</strain>
    </source>
</reference>
<dbReference type="Proteomes" id="UP000015105">
    <property type="component" value="Chromosome 5D"/>
</dbReference>
<reference evidence="6" key="4">
    <citation type="submission" date="2019-03" db="UniProtKB">
        <authorList>
            <consortium name="EnsemblPlants"/>
        </authorList>
    </citation>
    <scope>IDENTIFICATION</scope>
</reference>
<dbReference type="PROSITE" id="PS50294">
    <property type="entry name" value="WD_REPEATS_REGION"/>
    <property type="match status" value="1"/>
</dbReference>
<keyword evidence="1 3" id="KW-0853">WD repeat</keyword>
<evidence type="ECO:0000256" key="3">
    <source>
        <dbReference type="PROSITE-ProRule" id="PRU00221"/>
    </source>
</evidence>
<dbReference type="InterPro" id="IPR015943">
    <property type="entry name" value="WD40/YVTN_repeat-like_dom_sf"/>
</dbReference>
<proteinExistence type="predicted"/>
<feature type="region of interest" description="Disordered" evidence="4">
    <location>
        <begin position="1"/>
        <end position="26"/>
    </location>
</feature>
<dbReference type="EnsemblPlants" id="AET5Gv21116500.2">
    <property type="protein sequence ID" value="AET5Gv21116500.2"/>
    <property type="gene ID" value="AET5Gv21116500"/>
</dbReference>
<dbReference type="InterPro" id="IPR036322">
    <property type="entry name" value="WD40_repeat_dom_sf"/>
</dbReference>
<reference evidence="7" key="1">
    <citation type="journal article" date="2014" name="Science">
        <title>Ancient hybridizations among the ancestral genomes of bread wheat.</title>
        <authorList>
            <consortium name="International Wheat Genome Sequencing Consortium,"/>
            <person name="Marcussen T."/>
            <person name="Sandve S.R."/>
            <person name="Heier L."/>
            <person name="Spannagl M."/>
            <person name="Pfeifer M."/>
            <person name="Jakobsen K.S."/>
            <person name="Wulff B.B."/>
            <person name="Steuernagel B."/>
            <person name="Mayer K.F."/>
            <person name="Olsen O.A."/>
        </authorList>
    </citation>
    <scope>NUCLEOTIDE SEQUENCE [LARGE SCALE GENOMIC DNA]</scope>
    <source>
        <strain evidence="7">cv. AL8/78</strain>
    </source>
</reference>
<organism evidence="6 7">
    <name type="scientific">Aegilops tauschii subsp. strangulata</name>
    <name type="common">Goatgrass</name>
    <dbReference type="NCBI Taxonomy" id="200361"/>
    <lineage>
        <taxon>Eukaryota</taxon>
        <taxon>Viridiplantae</taxon>
        <taxon>Streptophyta</taxon>
        <taxon>Embryophyta</taxon>
        <taxon>Tracheophyta</taxon>
        <taxon>Spermatophyta</taxon>
        <taxon>Magnoliopsida</taxon>
        <taxon>Liliopsida</taxon>
        <taxon>Poales</taxon>
        <taxon>Poaceae</taxon>
        <taxon>BOP clade</taxon>
        <taxon>Pooideae</taxon>
        <taxon>Triticodae</taxon>
        <taxon>Triticeae</taxon>
        <taxon>Triticinae</taxon>
        <taxon>Aegilops</taxon>
    </lineage>
</organism>
<feature type="compositionally biased region" description="Basic and acidic residues" evidence="4">
    <location>
        <begin position="426"/>
        <end position="439"/>
    </location>
</feature>
<feature type="repeat" description="WD" evidence="3">
    <location>
        <begin position="290"/>
        <end position="321"/>
    </location>
</feature>
<dbReference type="InterPro" id="IPR027728">
    <property type="entry name" value="Topless_fam"/>
</dbReference>
<keyword evidence="2" id="KW-0677">Repeat</keyword>
<evidence type="ECO:0000256" key="2">
    <source>
        <dbReference type="ARBA" id="ARBA00022737"/>
    </source>
</evidence>
<dbReference type="InterPro" id="IPR056594">
    <property type="entry name" value="AT5G49610-like_b-prop"/>
</dbReference>
<dbReference type="InterPro" id="IPR019775">
    <property type="entry name" value="WD40_repeat_CS"/>
</dbReference>
<dbReference type="AlphaFoldDB" id="A0A453MAU3"/>
<feature type="repeat" description="WD" evidence="3">
    <location>
        <begin position="143"/>
        <end position="178"/>
    </location>
</feature>